<organism evidence="1 2">
    <name type="scientific">Cetraspora pellucida</name>
    <dbReference type="NCBI Taxonomy" id="1433469"/>
    <lineage>
        <taxon>Eukaryota</taxon>
        <taxon>Fungi</taxon>
        <taxon>Fungi incertae sedis</taxon>
        <taxon>Mucoromycota</taxon>
        <taxon>Glomeromycotina</taxon>
        <taxon>Glomeromycetes</taxon>
        <taxon>Diversisporales</taxon>
        <taxon>Gigasporaceae</taxon>
        <taxon>Cetraspora</taxon>
    </lineage>
</organism>
<comment type="caution">
    <text evidence="1">The sequence shown here is derived from an EMBL/GenBank/DDBJ whole genome shotgun (WGS) entry which is preliminary data.</text>
</comment>
<dbReference type="Proteomes" id="UP000789366">
    <property type="component" value="Unassembled WGS sequence"/>
</dbReference>
<evidence type="ECO:0000313" key="2">
    <source>
        <dbReference type="Proteomes" id="UP000789366"/>
    </source>
</evidence>
<dbReference type="EMBL" id="CAJVPW010007694">
    <property type="protein sequence ID" value="CAG8584229.1"/>
    <property type="molecule type" value="Genomic_DNA"/>
</dbReference>
<proteinExistence type="predicted"/>
<gene>
    <name evidence="1" type="ORF">SPELUC_LOCUS6490</name>
</gene>
<evidence type="ECO:0000313" key="1">
    <source>
        <dbReference type="EMBL" id="CAG8584229.1"/>
    </source>
</evidence>
<sequence length="120" mass="13550">MKFLSTLTVALVLIIAFVHATPVKRGIHGKVGTTGVSFEDSYRQYTKTLKGVYDDFQSKVNSFNKEIKAAAKEDHTDEADVKWLISWNGKYNDKVNDFKSTADELDSLIDKLEEKLSAFQ</sequence>
<protein>
    <submittedName>
        <fullName evidence="1">9720_t:CDS:1</fullName>
    </submittedName>
</protein>
<name>A0ACA9MGF7_9GLOM</name>
<accession>A0ACA9MGF7</accession>
<keyword evidence="2" id="KW-1185">Reference proteome</keyword>
<reference evidence="1" key="1">
    <citation type="submission" date="2021-06" db="EMBL/GenBank/DDBJ databases">
        <authorList>
            <person name="Kallberg Y."/>
            <person name="Tangrot J."/>
            <person name="Rosling A."/>
        </authorList>
    </citation>
    <scope>NUCLEOTIDE SEQUENCE</scope>
    <source>
        <strain evidence="1">28 12/20/2015</strain>
    </source>
</reference>